<dbReference type="InterPro" id="IPR027417">
    <property type="entry name" value="P-loop_NTPase"/>
</dbReference>
<evidence type="ECO:0000256" key="25">
    <source>
        <dbReference type="ARBA" id="ARBA00067822"/>
    </source>
</evidence>
<evidence type="ECO:0000256" key="26">
    <source>
        <dbReference type="ARBA" id="ARBA00093319"/>
    </source>
</evidence>
<evidence type="ECO:0000313" key="28">
    <source>
        <dbReference type="EMBL" id="PVD30604.1"/>
    </source>
</evidence>
<dbReference type="EC" id="3.6.5.2" evidence="8"/>
<comment type="function">
    <text evidence="26">The small GTPases Rab are key regulators of intracellular membrane trafficking, from the formation of transport vesicles to their fusion with membranes. Rabs cycle between an inactive GDP-bound form and an active GTP-bound form that is able to recruit to membranes different sets of downstream effectors directly responsible for vesicle formation, movement, tethering and fusion. RAB24 is an atypical RAB protein that presents low GTPase activity and thereby exists predominantly in the GTP-bound active state. RAB24 is required for the clearance of late autophagic vacuoles under basal conditions. It is not needed for starvation-induced autophagy. Involved in the modulation of meiotic apparatus assembly and meiotic progression during oocyte maturation, possibly through regulation of kinetochore-microtubule interaction.</text>
</comment>
<keyword evidence="29" id="KW-1185">Reference proteome</keyword>
<evidence type="ECO:0000313" key="29">
    <source>
        <dbReference type="Proteomes" id="UP000245119"/>
    </source>
</evidence>
<dbReference type="PROSITE" id="PS51419">
    <property type="entry name" value="RAB"/>
    <property type="match status" value="1"/>
</dbReference>
<dbReference type="STRING" id="400727.A0A2T7PB04"/>
<dbReference type="GO" id="GO:0031410">
    <property type="term" value="C:cytoplasmic vesicle"/>
    <property type="evidence" value="ECO:0007669"/>
    <property type="project" value="UniProtKB-KW"/>
</dbReference>
<dbReference type="InterPro" id="IPR001806">
    <property type="entry name" value="Small_GTPase"/>
</dbReference>
<dbReference type="GO" id="GO:0003925">
    <property type="term" value="F:G protein activity"/>
    <property type="evidence" value="ECO:0007669"/>
    <property type="project" value="UniProtKB-EC"/>
</dbReference>
<dbReference type="OrthoDB" id="25896at2759"/>
<keyword evidence="16" id="KW-0653">Protein transport</keyword>
<evidence type="ECO:0000256" key="14">
    <source>
        <dbReference type="ARBA" id="ARBA00022801"/>
    </source>
</evidence>
<keyword evidence="19" id="KW-0472">Membrane</keyword>
<dbReference type="EMBL" id="PZQS01000005">
    <property type="protein sequence ID" value="PVD30604.1"/>
    <property type="molecule type" value="Genomic_DNA"/>
</dbReference>
<evidence type="ECO:0000256" key="18">
    <source>
        <dbReference type="ARBA" id="ARBA00023134"/>
    </source>
</evidence>
<evidence type="ECO:0000256" key="19">
    <source>
        <dbReference type="ARBA" id="ARBA00023136"/>
    </source>
</evidence>
<dbReference type="InterPro" id="IPR005225">
    <property type="entry name" value="Small_GTP-bd"/>
</dbReference>
<protein>
    <recommendedName>
        <fullName evidence="25">Ras-related protein Rab-24</fullName>
        <ecNumber evidence="8">3.6.5.2</ecNumber>
    </recommendedName>
</protein>
<evidence type="ECO:0000256" key="27">
    <source>
        <dbReference type="ARBA" id="ARBA00093500"/>
    </source>
</evidence>
<dbReference type="FunFam" id="3.40.50.300:FF:000799">
    <property type="entry name" value="ras-related protein Rab-24 isoform X1"/>
    <property type="match status" value="1"/>
</dbReference>
<dbReference type="NCBIfam" id="TIGR00231">
    <property type="entry name" value="small_GTP"/>
    <property type="match status" value="1"/>
</dbReference>
<evidence type="ECO:0000256" key="24">
    <source>
        <dbReference type="ARBA" id="ARBA00047660"/>
    </source>
</evidence>
<dbReference type="GO" id="GO:0048471">
    <property type="term" value="C:perinuclear region of cytoplasm"/>
    <property type="evidence" value="ECO:0007669"/>
    <property type="project" value="UniProtKB-SubCell"/>
</dbReference>
<evidence type="ECO:0000256" key="22">
    <source>
        <dbReference type="ARBA" id="ARBA00023289"/>
    </source>
</evidence>
<keyword evidence="13" id="KW-0547">Nucleotide-binding</keyword>
<dbReference type="Proteomes" id="UP000245119">
    <property type="component" value="Linkage Group LG5"/>
</dbReference>
<dbReference type="SMART" id="SM00175">
    <property type="entry name" value="RAB"/>
    <property type="match status" value="1"/>
</dbReference>
<dbReference type="PANTHER" id="PTHR47978">
    <property type="match status" value="1"/>
</dbReference>
<gene>
    <name evidence="28" type="ORF">C0Q70_09877</name>
</gene>
<keyword evidence="15" id="KW-0460">Magnesium</keyword>
<evidence type="ECO:0000256" key="9">
    <source>
        <dbReference type="ARBA" id="ARBA00022448"/>
    </source>
</evidence>
<evidence type="ECO:0000256" key="13">
    <source>
        <dbReference type="ARBA" id="ARBA00022741"/>
    </source>
</evidence>
<comment type="catalytic activity">
    <reaction evidence="24">
        <text>GTP + H2O = GDP + phosphate + H(+)</text>
        <dbReference type="Rhea" id="RHEA:19669"/>
        <dbReference type="ChEBI" id="CHEBI:15377"/>
        <dbReference type="ChEBI" id="CHEBI:15378"/>
        <dbReference type="ChEBI" id="CHEBI:37565"/>
        <dbReference type="ChEBI" id="CHEBI:43474"/>
        <dbReference type="ChEBI" id="CHEBI:58189"/>
        <dbReference type="EC" id="3.6.5.2"/>
    </reaction>
    <physiologicalReaction direction="left-to-right" evidence="24">
        <dbReference type="Rhea" id="RHEA:19670"/>
    </physiologicalReaction>
</comment>
<dbReference type="GO" id="GO:0015031">
    <property type="term" value="P:protein transport"/>
    <property type="evidence" value="ECO:0007669"/>
    <property type="project" value="UniProtKB-KW"/>
</dbReference>
<dbReference type="GO" id="GO:0000421">
    <property type="term" value="C:autophagosome membrane"/>
    <property type="evidence" value="ECO:0007669"/>
    <property type="project" value="UniProtKB-SubCell"/>
</dbReference>
<evidence type="ECO:0000256" key="5">
    <source>
        <dbReference type="ARBA" id="ARBA00004635"/>
    </source>
</evidence>
<accession>A0A2T7PB04</accession>
<evidence type="ECO:0000256" key="3">
    <source>
        <dbReference type="ARBA" id="ARBA00004514"/>
    </source>
</evidence>
<comment type="cofactor">
    <cofactor evidence="1">
        <name>Mg(2+)</name>
        <dbReference type="ChEBI" id="CHEBI:18420"/>
    </cofactor>
</comment>
<dbReference type="GO" id="GO:0005819">
    <property type="term" value="C:spindle"/>
    <property type="evidence" value="ECO:0007669"/>
    <property type="project" value="UniProtKB-SubCell"/>
</dbReference>
<keyword evidence="9" id="KW-0813">Transport</keyword>
<dbReference type="AlphaFoldDB" id="A0A2T7PB04"/>
<dbReference type="Gene3D" id="3.40.50.300">
    <property type="entry name" value="P-loop containing nucleotide triphosphate hydrolases"/>
    <property type="match status" value="1"/>
</dbReference>
<evidence type="ECO:0000256" key="7">
    <source>
        <dbReference type="ARBA" id="ARBA00006270"/>
    </source>
</evidence>
<dbReference type="Pfam" id="PF00071">
    <property type="entry name" value="Ras"/>
    <property type="match status" value="1"/>
</dbReference>
<keyword evidence="12" id="KW-0479">Metal-binding</keyword>
<evidence type="ECO:0000256" key="17">
    <source>
        <dbReference type="ARBA" id="ARBA00023006"/>
    </source>
</evidence>
<dbReference type="GO" id="GO:0005525">
    <property type="term" value="F:GTP binding"/>
    <property type="evidence" value="ECO:0007669"/>
    <property type="project" value="UniProtKB-KW"/>
</dbReference>
<evidence type="ECO:0000256" key="15">
    <source>
        <dbReference type="ARBA" id="ARBA00022842"/>
    </source>
</evidence>
<evidence type="ECO:0000256" key="4">
    <source>
        <dbReference type="ARBA" id="ARBA00004556"/>
    </source>
</evidence>
<comment type="subunit">
    <text evidence="27">Interacts with ZFYVE20. Does not interact with the GDP dissociation inhibitors ARHGDIA and ARHGDIB.</text>
</comment>
<keyword evidence="21" id="KW-0449">Lipoprotein</keyword>
<evidence type="ECO:0000256" key="8">
    <source>
        <dbReference type="ARBA" id="ARBA00011984"/>
    </source>
</evidence>
<dbReference type="GO" id="GO:0006914">
    <property type="term" value="P:autophagy"/>
    <property type="evidence" value="ECO:0007669"/>
    <property type="project" value="UniProtKB-KW"/>
</dbReference>
<comment type="similarity">
    <text evidence="7">Belongs to the small GTPase superfamily. Rab family.</text>
</comment>
<keyword evidence="14" id="KW-0378">Hydrolase</keyword>
<evidence type="ECO:0000256" key="21">
    <source>
        <dbReference type="ARBA" id="ARBA00023288"/>
    </source>
</evidence>
<dbReference type="PROSITE" id="PS51421">
    <property type="entry name" value="RAS"/>
    <property type="match status" value="1"/>
</dbReference>
<evidence type="ECO:0000256" key="1">
    <source>
        <dbReference type="ARBA" id="ARBA00001946"/>
    </source>
</evidence>
<keyword evidence="18" id="KW-0342">GTP-binding</keyword>
<evidence type="ECO:0000256" key="20">
    <source>
        <dbReference type="ARBA" id="ARBA00023212"/>
    </source>
</evidence>
<name>A0A2T7PB04_POMCA</name>
<evidence type="ECO:0000256" key="6">
    <source>
        <dbReference type="ARBA" id="ARBA00004652"/>
    </source>
</evidence>
<evidence type="ECO:0000256" key="10">
    <source>
        <dbReference type="ARBA" id="ARBA00022490"/>
    </source>
</evidence>
<evidence type="ECO:0000256" key="2">
    <source>
        <dbReference type="ARBA" id="ARBA00004186"/>
    </source>
</evidence>
<keyword evidence="22" id="KW-0636">Prenylation</keyword>
<keyword evidence="11" id="KW-0597">Phosphoprotein</keyword>
<sequence length="205" mass="22941">MAGSKVDAKVVLLGKSYAGKTCLVERYLKNRFLGDTVPYQNTIGAAYGAKTVTINGKNIVIGIWDTAGSERYEAMSRIYYRGARAAILCFDLTDKSSFDRVRFWIGELRQHESECKIYLCGTKYDLIAEDPEKRAVSVSDAKSLAVDCMADLFETSSKTGKDILEMFNKIAQNYVASKNLKEEKAEDQSFVLKESGRRHHCLCTS</sequence>
<keyword evidence="20" id="KW-0206">Cytoskeleton</keyword>
<dbReference type="PRINTS" id="PR00449">
    <property type="entry name" value="RASTRNSFRMNG"/>
</dbReference>
<comment type="caution">
    <text evidence="28">The sequence shown here is derived from an EMBL/GenBank/DDBJ whole genome shotgun (WGS) entry which is preliminary data.</text>
</comment>
<evidence type="ECO:0000256" key="11">
    <source>
        <dbReference type="ARBA" id="ARBA00022553"/>
    </source>
</evidence>
<comment type="subcellular location">
    <subcellularLocation>
        <location evidence="2">Cytoplasm</location>
        <location evidence="2">Cytoskeleton</location>
        <location evidence="2">Spindle</location>
    </subcellularLocation>
    <subcellularLocation>
        <location evidence="3">Cytoplasm</location>
        <location evidence="3">Cytosol</location>
    </subcellularLocation>
    <subcellularLocation>
        <location evidence="4">Cytoplasm</location>
        <location evidence="4">Perinuclear region</location>
    </subcellularLocation>
    <subcellularLocation>
        <location evidence="6">Cytoplasmic vesicle</location>
        <location evidence="6">Autophagosome membrane</location>
    </subcellularLocation>
    <subcellularLocation>
        <location evidence="5">Membrane</location>
        <topology evidence="5">Lipid-anchor</topology>
    </subcellularLocation>
</comment>
<proteinExistence type="inferred from homology"/>
<keyword evidence="17" id="KW-0072">Autophagy</keyword>
<dbReference type="SMART" id="SM00173">
    <property type="entry name" value="RAS"/>
    <property type="match status" value="1"/>
</dbReference>
<evidence type="ECO:0000256" key="12">
    <source>
        <dbReference type="ARBA" id="ARBA00022723"/>
    </source>
</evidence>
<keyword evidence="23" id="KW-0968">Cytoplasmic vesicle</keyword>
<evidence type="ECO:0000256" key="16">
    <source>
        <dbReference type="ARBA" id="ARBA00022927"/>
    </source>
</evidence>
<dbReference type="GO" id="GO:0005829">
    <property type="term" value="C:cytosol"/>
    <property type="evidence" value="ECO:0007669"/>
    <property type="project" value="UniProtKB-SubCell"/>
</dbReference>
<organism evidence="28 29">
    <name type="scientific">Pomacea canaliculata</name>
    <name type="common">Golden apple snail</name>
    <dbReference type="NCBI Taxonomy" id="400727"/>
    <lineage>
        <taxon>Eukaryota</taxon>
        <taxon>Metazoa</taxon>
        <taxon>Spiralia</taxon>
        <taxon>Lophotrochozoa</taxon>
        <taxon>Mollusca</taxon>
        <taxon>Gastropoda</taxon>
        <taxon>Caenogastropoda</taxon>
        <taxon>Architaenioglossa</taxon>
        <taxon>Ampullarioidea</taxon>
        <taxon>Ampullariidae</taxon>
        <taxon>Pomacea</taxon>
    </lineage>
</organism>
<dbReference type="SMART" id="SM00174">
    <property type="entry name" value="RHO"/>
    <property type="match status" value="1"/>
</dbReference>
<evidence type="ECO:0000256" key="23">
    <source>
        <dbReference type="ARBA" id="ARBA00023329"/>
    </source>
</evidence>
<keyword evidence="10" id="KW-0963">Cytoplasm</keyword>
<dbReference type="SUPFAM" id="SSF52540">
    <property type="entry name" value="P-loop containing nucleoside triphosphate hydrolases"/>
    <property type="match status" value="1"/>
</dbReference>
<reference evidence="28 29" key="1">
    <citation type="submission" date="2018-04" db="EMBL/GenBank/DDBJ databases">
        <title>The genome of golden apple snail Pomacea canaliculata provides insight into stress tolerance and invasive adaptation.</title>
        <authorList>
            <person name="Liu C."/>
            <person name="Liu B."/>
            <person name="Ren Y."/>
            <person name="Zhang Y."/>
            <person name="Wang H."/>
            <person name="Li S."/>
            <person name="Jiang F."/>
            <person name="Yin L."/>
            <person name="Zhang G."/>
            <person name="Qian W."/>
            <person name="Fan W."/>
        </authorList>
    </citation>
    <scope>NUCLEOTIDE SEQUENCE [LARGE SCALE GENOMIC DNA]</scope>
    <source>
        <strain evidence="28">SZHN2017</strain>
        <tissue evidence="28">Muscle</tissue>
    </source>
</reference>
<dbReference type="GO" id="GO:0046872">
    <property type="term" value="F:metal ion binding"/>
    <property type="evidence" value="ECO:0007669"/>
    <property type="project" value="UniProtKB-KW"/>
</dbReference>